<dbReference type="SUPFAM" id="SSF46785">
    <property type="entry name" value="Winged helix' DNA-binding domain"/>
    <property type="match status" value="1"/>
</dbReference>
<dbReference type="PANTHER" id="PTHR30126">
    <property type="entry name" value="HTH-TYPE TRANSCRIPTIONAL REGULATOR"/>
    <property type="match status" value="1"/>
</dbReference>
<evidence type="ECO:0000256" key="1">
    <source>
        <dbReference type="ARBA" id="ARBA00009437"/>
    </source>
</evidence>
<dbReference type="InterPro" id="IPR036388">
    <property type="entry name" value="WH-like_DNA-bd_sf"/>
</dbReference>
<comment type="caution">
    <text evidence="6">The sequence shown here is derived from an EMBL/GenBank/DDBJ whole genome shotgun (WGS) entry which is preliminary data.</text>
</comment>
<dbReference type="InterPro" id="IPR000847">
    <property type="entry name" value="LysR_HTH_N"/>
</dbReference>
<dbReference type="InterPro" id="IPR036390">
    <property type="entry name" value="WH_DNA-bd_sf"/>
</dbReference>
<dbReference type="Gene3D" id="3.40.190.290">
    <property type="match status" value="1"/>
</dbReference>
<dbReference type="PANTHER" id="PTHR30126:SF40">
    <property type="entry name" value="HTH-TYPE TRANSCRIPTIONAL REGULATOR GLTR"/>
    <property type="match status" value="1"/>
</dbReference>
<evidence type="ECO:0000313" key="7">
    <source>
        <dbReference type="Proteomes" id="UP000235994"/>
    </source>
</evidence>
<gene>
    <name evidence="6" type="ORF">C1I89_26375</name>
</gene>
<evidence type="ECO:0000256" key="3">
    <source>
        <dbReference type="ARBA" id="ARBA00023125"/>
    </source>
</evidence>
<dbReference type="GO" id="GO:0003700">
    <property type="term" value="F:DNA-binding transcription factor activity"/>
    <property type="evidence" value="ECO:0007669"/>
    <property type="project" value="InterPro"/>
</dbReference>
<reference evidence="6 7" key="1">
    <citation type="submission" date="2018-01" db="EMBL/GenBank/DDBJ databases">
        <title>The draft genome of an aniline degradation strain ANB-1.</title>
        <authorList>
            <person name="Zhang L."/>
            <person name="Jiang J."/>
        </authorList>
    </citation>
    <scope>NUCLEOTIDE SEQUENCE [LARGE SCALE GENOMIC DNA]</scope>
    <source>
        <strain evidence="6 7">ANB-1</strain>
    </source>
</reference>
<protein>
    <recommendedName>
        <fullName evidence="5">HTH lysR-type domain-containing protein</fullName>
    </recommendedName>
</protein>
<organism evidence="6 7">
    <name type="scientific">Achromobacter pulmonis</name>
    <dbReference type="NCBI Taxonomy" id="1389932"/>
    <lineage>
        <taxon>Bacteria</taxon>
        <taxon>Pseudomonadati</taxon>
        <taxon>Pseudomonadota</taxon>
        <taxon>Betaproteobacteria</taxon>
        <taxon>Burkholderiales</taxon>
        <taxon>Alcaligenaceae</taxon>
        <taxon>Achromobacter</taxon>
    </lineage>
</organism>
<evidence type="ECO:0000313" key="6">
    <source>
        <dbReference type="EMBL" id="PND31370.1"/>
    </source>
</evidence>
<proteinExistence type="inferred from homology"/>
<accession>A0A2N8KD31</accession>
<dbReference type="SUPFAM" id="SSF53850">
    <property type="entry name" value="Periplasmic binding protein-like II"/>
    <property type="match status" value="1"/>
</dbReference>
<dbReference type="InterPro" id="IPR005119">
    <property type="entry name" value="LysR_subst-bd"/>
</dbReference>
<keyword evidence="4" id="KW-0804">Transcription</keyword>
<dbReference type="CDD" id="cd05466">
    <property type="entry name" value="PBP2_LTTR_substrate"/>
    <property type="match status" value="1"/>
</dbReference>
<keyword evidence="7" id="KW-1185">Reference proteome</keyword>
<dbReference type="RefSeq" id="WP_102775333.1">
    <property type="nucleotide sequence ID" value="NZ_POQS01000007.1"/>
</dbReference>
<keyword evidence="2" id="KW-0805">Transcription regulation</keyword>
<evidence type="ECO:0000256" key="2">
    <source>
        <dbReference type="ARBA" id="ARBA00023015"/>
    </source>
</evidence>
<sequence>MTALLDKFANQLDWNLLRTFMVIVQERSITLAAHRLSVTQPSVSAALRRLEERLERRLIERGGAAAFQPTAAGEVLYRHCADIYGIVTALPKALDAAHGVVQGIVTLHLSGHIHWPELPALIAGYRQQYPLVRFRVKRGTCADILGQLAQKHATLGVVSARDARPVLVQRKLFDQEMGHYMGHGAVHGADDPHAAPVIGFEDEQTGSPLAALSVHRIRAGLEGPTVAEAPDCESLAALVRAGAGIGALPRRYAAQDPGMAELPLPPIVLPVYLARHEQAGLSPADQRFLQYLESQGCLPAQP</sequence>
<dbReference type="GO" id="GO:0000976">
    <property type="term" value="F:transcription cis-regulatory region binding"/>
    <property type="evidence" value="ECO:0007669"/>
    <property type="project" value="TreeGrafter"/>
</dbReference>
<evidence type="ECO:0000259" key="5">
    <source>
        <dbReference type="PROSITE" id="PS50931"/>
    </source>
</evidence>
<dbReference type="Pfam" id="PF03466">
    <property type="entry name" value="LysR_substrate"/>
    <property type="match status" value="1"/>
</dbReference>
<dbReference type="PROSITE" id="PS50931">
    <property type="entry name" value="HTH_LYSR"/>
    <property type="match status" value="1"/>
</dbReference>
<feature type="domain" description="HTH lysR-type" evidence="5">
    <location>
        <begin position="12"/>
        <end position="70"/>
    </location>
</feature>
<dbReference type="Proteomes" id="UP000235994">
    <property type="component" value="Unassembled WGS sequence"/>
</dbReference>
<dbReference type="PRINTS" id="PR00039">
    <property type="entry name" value="HTHLYSR"/>
</dbReference>
<keyword evidence="3" id="KW-0238">DNA-binding</keyword>
<dbReference type="EMBL" id="POQS01000007">
    <property type="protein sequence ID" value="PND31370.1"/>
    <property type="molecule type" value="Genomic_DNA"/>
</dbReference>
<dbReference type="AlphaFoldDB" id="A0A2N8KD31"/>
<dbReference type="Gene3D" id="1.10.10.10">
    <property type="entry name" value="Winged helix-like DNA-binding domain superfamily/Winged helix DNA-binding domain"/>
    <property type="match status" value="1"/>
</dbReference>
<evidence type="ECO:0000256" key="4">
    <source>
        <dbReference type="ARBA" id="ARBA00023163"/>
    </source>
</evidence>
<name>A0A2N8KD31_9BURK</name>
<dbReference type="Pfam" id="PF00126">
    <property type="entry name" value="HTH_1"/>
    <property type="match status" value="1"/>
</dbReference>
<comment type="similarity">
    <text evidence="1">Belongs to the LysR transcriptional regulatory family.</text>
</comment>